<sequence length="328" mass="36977">MKKERKIENAKLGVLVLASLIFLVFSLYLIGKNQNIFGSSIKVIAEMKDVNGLLPGNNVRFKGMDIGTVSGIDMKNDSIIHVELLIHKSMQPYIKKNSKTTINTDGLMGNKILHINQMEADAPLLEPGDILYSLPQIDTDEMLQTLNSTGNYLESTLRNLSVITERLNQSKALWDLLSEPELVNDLNTAIRKFRDAGSNAVEITESGRNMITSFEKGDGLVNQLFTDSSMSSNFEETLIQLQNTSKEAEEMMKSVNLLLHNIQEGKGTAGLILQDSLFRQQVDQTLQNLESSTYKLNENMEAMKSNFLFRGYYKKQEKARKKEEKNEN</sequence>
<dbReference type="Pfam" id="PF02470">
    <property type="entry name" value="MlaD"/>
    <property type="match status" value="1"/>
</dbReference>
<gene>
    <name evidence="3" type="ORF">SAMN05444394_2167</name>
</gene>
<keyword evidence="1" id="KW-0812">Transmembrane</keyword>
<dbReference type="PANTHER" id="PTHR33371:SF4">
    <property type="entry name" value="INTERMEMBRANE PHOSPHOLIPID TRANSPORT SYSTEM BINDING PROTEIN MLAD"/>
    <property type="match status" value="1"/>
</dbReference>
<evidence type="ECO:0000259" key="2">
    <source>
        <dbReference type="Pfam" id="PF02470"/>
    </source>
</evidence>
<feature type="transmembrane region" description="Helical" evidence="1">
    <location>
        <begin position="12"/>
        <end position="31"/>
    </location>
</feature>
<dbReference type="InterPro" id="IPR052336">
    <property type="entry name" value="MlaD_Phospholipid_Transporter"/>
</dbReference>
<reference evidence="4" key="1">
    <citation type="submission" date="2016-11" db="EMBL/GenBank/DDBJ databases">
        <authorList>
            <person name="Varghese N."/>
            <person name="Submissions S."/>
        </authorList>
    </citation>
    <scope>NUCLEOTIDE SEQUENCE [LARGE SCALE GENOMIC DNA]</scope>
    <source>
        <strain evidence="4">DSM 15292</strain>
    </source>
</reference>
<proteinExistence type="predicted"/>
<dbReference type="PANTHER" id="PTHR33371">
    <property type="entry name" value="INTERMEMBRANE PHOSPHOLIPID TRANSPORT SYSTEM BINDING PROTEIN MLAD-RELATED"/>
    <property type="match status" value="1"/>
</dbReference>
<keyword evidence="1" id="KW-1133">Transmembrane helix</keyword>
<evidence type="ECO:0000313" key="3">
    <source>
        <dbReference type="EMBL" id="SIN82510.1"/>
    </source>
</evidence>
<dbReference type="InterPro" id="IPR003399">
    <property type="entry name" value="Mce/MlaD"/>
</dbReference>
<dbReference type="EMBL" id="FSRC01000001">
    <property type="protein sequence ID" value="SIN82510.1"/>
    <property type="molecule type" value="Genomic_DNA"/>
</dbReference>
<keyword evidence="4" id="KW-1185">Reference proteome</keyword>
<feature type="domain" description="Mce/MlaD" evidence="2">
    <location>
        <begin position="41"/>
        <end position="116"/>
    </location>
</feature>
<dbReference type="AlphaFoldDB" id="A0A1N6EHQ3"/>
<protein>
    <submittedName>
        <fullName evidence="3">Phospholipid/cholesterol/gamma-HCH transport system substrate-binding protein</fullName>
    </submittedName>
</protein>
<dbReference type="RefSeq" id="WP_074224824.1">
    <property type="nucleotide sequence ID" value="NZ_FSRC01000001.1"/>
</dbReference>
<accession>A0A1N6EHQ3</accession>
<keyword evidence="1" id="KW-0472">Membrane</keyword>
<evidence type="ECO:0000313" key="4">
    <source>
        <dbReference type="Proteomes" id="UP000185221"/>
    </source>
</evidence>
<evidence type="ECO:0000256" key="1">
    <source>
        <dbReference type="SAM" id="Phobius"/>
    </source>
</evidence>
<name>A0A1N6EHQ3_9BACT</name>
<dbReference type="STRING" id="226505.SAMN05444394_2167"/>
<dbReference type="Proteomes" id="UP000185221">
    <property type="component" value="Unassembled WGS sequence"/>
</dbReference>
<organism evidence="3 4">
    <name type="scientific">Algoriphagus halophilus</name>
    <dbReference type="NCBI Taxonomy" id="226505"/>
    <lineage>
        <taxon>Bacteria</taxon>
        <taxon>Pseudomonadati</taxon>
        <taxon>Bacteroidota</taxon>
        <taxon>Cytophagia</taxon>
        <taxon>Cytophagales</taxon>
        <taxon>Cyclobacteriaceae</taxon>
        <taxon>Algoriphagus</taxon>
    </lineage>
</organism>
<dbReference type="OrthoDB" id="9771725at2"/>